<dbReference type="EMBL" id="JBHSDV010000001">
    <property type="protein sequence ID" value="MFC4387585.1"/>
    <property type="molecule type" value="Genomic_DNA"/>
</dbReference>
<comment type="subcellular location">
    <subcellularLocation>
        <location evidence="1">Cell membrane</location>
    </subcellularLocation>
</comment>
<dbReference type="PROSITE" id="PS50885">
    <property type="entry name" value="HAMP"/>
    <property type="match status" value="1"/>
</dbReference>
<dbReference type="CDD" id="cd11386">
    <property type="entry name" value="MCP_signal"/>
    <property type="match status" value="1"/>
</dbReference>
<dbReference type="PROSITE" id="PS50111">
    <property type="entry name" value="CHEMOTAXIS_TRANSDUC_2"/>
    <property type="match status" value="1"/>
</dbReference>
<keyword evidence="3 7" id="KW-0472">Membrane</keyword>
<dbReference type="InterPro" id="IPR004089">
    <property type="entry name" value="MCPsignal_dom"/>
</dbReference>
<sequence length="588" mass="65000">MKIKNKIGNKWRKKRTPFKIPKMDVFNKFSIGKKIALSFFVVIAVFVLSMVYTLSLIGNIGKNIDNLETKSDLALEISELSTLTESMGLRVANYVHYSTQSFVDEYNDRKQQFDSLSEKIHKSLEEEEEKELFTQVLTNTESIHTIFTNDIIPAVEANNFVEAKRSAQTLNNMQLETVVVLEVLVDIINENRVTSVKDASDSQSQTYITMAISATISIIISLLAVLFISKNITTNLNKVVTYSNQIANGQLNAENIEYKGNDEIKKLITSINVMRENLREMIKSIVSISNVVNTQSEILTSSANEVHLGAEQVSVTMEELATGSDNQANYLSDLTEEMQKFSVKVTKTNESAESIESSSDQAATLISDGKTLMQHSIKQMGRIDQIVTDAVKKMKVLDNKSNEITKLISVIKDIADQTNLLALNATIEAARAGEHGKGFAVVADEVRKLAEQVGVSVKDITSIVNSIQEETTIVSDSLVGGYEEVKEGTAQIEETGQTFEQINHSVHQVVDNIQTIALNLGEITSSSQEMNASLQEIASIAEESAAGIEETSATSEETSQSMNQMLTNIKELSELSTELHQLVQKFEL</sequence>
<dbReference type="SMART" id="SM00304">
    <property type="entry name" value="HAMP"/>
    <property type="match status" value="1"/>
</dbReference>
<dbReference type="PANTHER" id="PTHR32089">
    <property type="entry name" value="METHYL-ACCEPTING CHEMOTAXIS PROTEIN MCPB"/>
    <property type="match status" value="1"/>
</dbReference>
<name>A0ABV8VUC4_9BACI</name>
<keyword evidence="4 6" id="KW-0807">Transducer</keyword>
<dbReference type="PRINTS" id="PR00260">
    <property type="entry name" value="CHEMTRNSDUCR"/>
</dbReference>
<evidence type="ECO:0000256" key="3">
    <source>
        <dbReference type="ARBA" id="ARBA00023136"/>
    </source>
</evidence>
<keyword evidence="2" id="KW-1003">Cell membrane</keyword>
<feature type="domain" description="HAMP" evidence="9">
    <location>
        <begin position="230"/>
        <end position="283"/>
    </location>
</feature>
<reference evidence="11" key="1">
    <citation type="journal article" date="2019" name="Int. J. Syst. Evol. Microbiol.">
        <title>The Global Catalogue of Microorganisms (GCM) 10K type strain sequencing project: providing services to taxonomists for standard genome sequencing and annotation.</title>
        <authorList>
            <consortium name="The Broad Institute Genomics Platform"/>
            <consortium name="The Broad Institute Genome Sequencing Center for Infectious Disease"/>
            <person name="Wu L."/>
            <person name="Ma J."/>
        </authorList>
    </citation>
    <scope>NUCLEOTIDE SEQUENCE [LARGE SCALE GENOMIC DNA]</scope>
    <source>
        <strain evidence="11">KACC 14058</strain>
    </source>
</reference>
<evidence type="ECO:0000256" key="4">
    <source>
        <dbReference type="ARBA" id="ARBA00023224"/>
    </source>
</evidence>
<evidence type="ECO:0000256" key="2">
    <source>
        <dbReference type="ARBA" id="ARBA00022475"/>
    </source>
</evidence>
<dbReference type="InterPro" id="IPR004090">
    <property type="entry name" value="Chemotax_Me-accpt_rcpt"/>
</dbReference>
<dbReference type="PANTHER" id="PTHR32089:SF112">
    <property type="entry name" value="LYSOZYME-LIKE PROTEIN-RELATED"/>
    <property type="match status" value="1"/>
</dbReference>
<evidence type="ECO:0000256" key="6">
    <source>
        <dbReference type="PROSITE-ProRule" id="PRU00284"/>
    </source>
</evidence>
<comment type="caution">
    <text evidence="10">The sequence shown here is derived from an EMBL/GenBank/DDBJ whole genome shotgun (WGS) entry which is preliminary data.</text>
</comment>
<dbReference type="CDD" id="cd06225">
    <property type="entry name" value="HAMP"/>
    <property type="match status" value="1"/>
</dbReference>
<dbReference type="Gene3D" id="1.10.287.950">
    <property type="entry name" value="Methyl-accepting chemotaxis protein"/>
    <property type="match status" value="1"/>
</dbReference>
<dbReference type="Gene3D" id="6.10.340.10">
    <property type="match status" value="1"/>
</dbReference>
<accession>A0ABV8VUC4</accession>
<evidence type="ECO:0000259" key="9">
    <source>
        <dbReference type="PROSITE" id="PS50885"/>
    </source>
</evidence>
<gene>
    <name evidence="10" type="ORF">ACFOZ1_07125</name>
</gene>
<dbReference type="Proteomes" id="UP001595880">
    <property type="component" value="Unassembled WGS sequence"/>
</dbReference>
<dbReference type="InterPro" id="IPR003660">
    <property type="entry name" value="HAMP_dom"/>
</dbReference>
<dbReference type="Pfam" id="PF00672">
    <property type="entry name" value="HAMP"/>
    <property type="match status" value="1"/>
</dbReference>
<feature type="transmembrane region" description="Helical" evidence="7">
    <location>
        <begin position="207"/>
        <end position="228"/>
    </location>
</feature>
<evidence type="ECO:0000256" key="7">
    <source>
        <dbReference type="SAM" id="Phobius"/>
    </source>
</evidence>
<feature type="domain" description="Methyl-accepting transducer" evidence="8">
    <location>
        <begin position="302"/>
        <end position="552"/>
    </location>
</feature>
<organism evidence="10 11">
    <name type="scientific">Gracilibacillus marinus</name>
    <dbReference type="NCBI Taxonomy" id="630535"/>
    <lineage>
        <taxon>Bacteria</taxon>
        <taxon>Bacillati</taxon>
        <taxon>Bacillota</taxon>
        <taxon>Bacilli</taxon>
        <taxon>Bacillales</taxon>
        <taxon>Bacillaceae</taxon>
        <taxon>Gracilibacillus</taxon>
    </lineage>
</organism>
<dbReference type="SMART" id="SM00283">
    <property type="entry name" value="MA"/>
    <property type="match status" value="1"/>
</dbReference>
<proteinExistence type="inferred from homology"/>
<keyword evidence="7" id="KW-0812">Transmembrane</keyword>
<evidence type="ECO:0000313" key="10">
    <source>
        <dbReference type="EMBL" id="MFC4387585.1"/>
    </source>
</evidence>
<dbReference type="RefSeq" id="WP_390197633.1">
    <property type="nucleotide sequence ID" value="NZ_JBHSDV010000001.1"/>
</dbReference>
<dbReference type="SUPFAM" id="SSF58104">
    <property type="entry name" value="Methyl-accepting chemotaxis protein (MCP) signaling domain"/>
    <property type="match status" value="1"/>
</dbReference>
<evidence type="ECO:0000313" key="11">
    <source>
        <dbReference type="Proteomes" id="UP001595880"/>
    </source>
</evidence>
<evidence type="ECO:0000256" key="5">
    <source>
        <dbReference type="ARBA" id="ARBA00029447"/>
    </source>
</evidence>
<evidence type="ECO:0000256" key="1">
    <source>
        <dbReference type="ARBA" id="ARBA00004236"/>
    </source>
</evidence>
<dbReference type="Pfam" id="PF00015">
    <property type="entry name" value="MCPsignal"/>
    <property type="match status" value="1"/>
</dbReference>
<keyword evidence="7" id="KW-1133">Transmembrane helix</keyword>
<keyword evidence="11" id="KW-1185">Reference proteome</keyword>
<comment type="similarity">
    <text evidence="5">Belongs to the methyl-accepting chemotaxis (MCP) protein family.</text>
</comment>
<protein>
    <submittedName>
        <fullName evidence="10">Methyl-accepting chemotaxis protein</fullName>
    </submittedName>
</protein>
<evidence type="ECO:0000259" key="8">
    <source>
        <dbReference type="PROSITE" id="PS50111"/>
    </source>
</evidence>